<dbReference type="InterPro" id="IPR036590">
    <property type="entry name" value="SRAP-like"/>
</dbReference>
<dbReference type="Pfam" id="PF02586">
    <property type="entry name" value="SRAP"/>
    <property type="match status" value="1"/>
</dbReference>
<gene>
    <name evidence="9" type="ORF">RDB_LOCUS129293</name>
</gene>
<keyword evidence="7" id="KW-0456">Lyase</keyword>
<organism evidence="9 10">
    <name type="scientific">Rhizoctonia solani</name>
    <dbReference type="NCBI Taxonomy" id="456999"/>
    <lineage>
        <taxon>Eukaryota</taxon>
        <taxon>Fungi</taxon>
        <taxon>Dikarya</taxon>
        <taxon>Basidiomycota</taxon>
        <taxon>Agaricomycotina</taxon>
        <taxon>Agaricomycetes</taxon>
        <taxon>Cantharellales</taxon>
        <taxon>Ceratobasidiaceae</taxon>
        <taxon>Rhizoctonia</taxon>
    </lineage>
</organism>
<dbReference type="GO" id="GO:0006508">
    <property type="term" value="P:proteolysis"/>
    <property type="evidence" value="ECO:0007669"/>
    <property type="project" value="UniProtKB-KW"/>
</dbReference>
<dbReference type="PANTHER" id="PTHR13604">
    <property type="entry name" value="DC12-RELATED"/>
    <property type="match status" value="1"/>
</dbReference>
<reference evidence="9" key="1">
    <citation type="submission" date="2021-01" db="EMBL/GenBank/DDBJ databases">
        <authorList>
            <person name="Kaushik A."/>
        </authorList>
    </citation>
    <scope>NUCLEOTIDE SEQUENCE</scope>
    <source>
        <strain evidence="9">AG6-10EEA</strain>
    </source>
</reference>
<dbReference type="InterPro" id="IPR003738">
    <property type="entry name" value="SRAP"/>
</dbReference>
<keyword evidence="6" id="KW-0238">DNA-binding</keyword>
<evidence type="ECO:0000256" key="5">
    <source>
        <dbReference type="ARBA" id="ARBA00023124"/>
    </source>
</evidence>
<feature type="region of interest" description="Disordered" evidence="8">
    <location>
        <begin position="305"/>
        <end position="411"/>
    </location>
</feature>
<dbReference type="PANTHER" id="PTHR13604:SF0">
    <property type="entry name" value="ABASIC SITE PROCESSING PROTEIN HMCES"/>
    <property type="match status" value="1"/>
</dbReference>
<dbReference type="Proteomes" id="UP000663853">
    <property type="component" value="Unassembled WGS sequence"/>
</dbReference>
<dbReference type="AlphaFoldDB" id="A0A8H3HFM2"/>
<dbReference type="GO" id="GO:0106300">
    <property type="term" value="P:protein-DNA covalent cross-linking repair"/>
    <property type="evidence" value="ECO:0007669"/>
    <property type="project" value="InterPro"/>
</dbReference>
<evidence type="ECO:0000256" key="6">
    <source>
        <dbReference type="ARBA" id="ARBA00023125"/>
    </source>
</evidence>
<comment type="caution">
    <text evidence="9">The sequence shown here is derived from an EMBL/GenBank/DDBJ whole genome shotgun (WGS) entry which is preliminary data.</text>
</comment>
<dbReference type="Gene3D" id="3.90.1680.10">
    <property type="entry name" value="SOS response associated peptidase-like"/>
    <property type="match status" value="1"/>
</dbReference>
<evidence type="ECO:0000256" key="2">
    <source>
        <dbReference type="ARBA" id="ARBA00022670"/>
    </source>
</evidence>
<dbReference type="EMBL" id="CAJMXA010003687">
    <property type="protein sequence ID" value="CAE6511391.1"/>
    <property type="molecule type" value="Genomic_DNA"/>
</dbReference>
<proteinExistence type="inferred from homology"/>
<accession>A0A8H3HFM2</accession>
<dbReference type="GO" id="GO:0003697">
    <property type="term" value="F:single-stranded DNA binding"/>
    <property type="evidence" value="ECO:0007669"/>
    <property type="project" value="InterPro"/>
</dbReference>
<comment type="similarity">
    <text evidence="1">Belongs to the SOS response-associated peptidase family.</text>
</comment>
<dbReference type="GO" id="GO:0008233">
    <property type="term" value="F:peptidase activity"/>
    <property type="evidence" value="ECO:0007669"/>
    <property type="project" value="UniProtKB-KW"/>
</dbReference>
<keyword evidence="2" id="KW-0645">Protease</keyword>
<keyword evidence="5" id="KW-0190">Covalent protein-DNA linkage</keyword>
<dbReference type="GO" id="GO:0016829">
    <property type="term" value="F:lyase activity"/>
    <property type="evidence" value="ECO:0007669"/>
    <property type="project" value="UniProtKB-KW"/>
</dbReference>
<evidence type="ECO:0000256" key="3">
    <source>
        <dbReference type="ARBA" id="ARBA00022763"/>
    </source>
</evidence>
<protein>
    <recommendedName>
        <fullName evidence="11">DUF159-domain-containing protein</fullName>
    </recommendedName>
</protein>
<evidence type="ECO:0000313" key="10">
    <source>
        <dbReference type="Proteomes" id="UP000663853"/>
    </source>
</evidence>
<evidence type="ECO:0008006" key="11">
    <source>
        <dbReference type="Google" id="ProtNLM"/>
    </source>
</evidence>
<evidence type="ECO:0000256" key="7">
    <source>
        <dbReference type="ARBA" id="ARBA00023239"/>
    </source>
</evidence>
<keyword evidence="3" id="KW-0227">DNA damage</keyword>
<feature type="compositionally biased region" description="Basic and acidic residues" evidence="8">
    <location>
        <begin position="318"/>
        <end position="330"/>
    </location>
</feature>
<evidence type="ECO:0000256" key="1">
    <source>
        <dbReference type="ARBA" id="ARBA00008136"/>
    </source>
</evidence>
<name>A0A8H3HFM2_9AGAM</name>
<keyword evidence="4" id="KW-0378">Hydrolase</keyword>
<dbReference type="SUPFAM" id="SSF143081">
    <property type="entry name" value="BB1717-like"/>
    <property type="match status" value="1"/>
</dbReference>
<evidence type="ECO:0000256" key="8">
    <source>
        <dbReference type="SAM" id="MobiDB-lite"/>
    </source>
</evidence>
<sequence>MCGRFALHNFHMDRVRGEYPDLPPRRWDDEEQFHPRYNVAPQTNIPVIMQQPNGQGQQDLVVQTMRWGLQARWLDPNTFSFKNPINARSETVLDGSAAIWKSVRGVKHCIIACEGYYEWQKKGTTKVPHYVKHPQGHLLLLAGFYEIVKGTNPPKTTYTCTILTTEPNSQLAFLHDRMPIILSGKQALRWLDVEKGWQPEVLKELRKPYEGTLICYEVPREVGKVGNEDPSFIEPLAARKDGLMAMMSRMGQKAKLEEKKPDLALKREPSEFVSDGSDIKEEELEPTLRLSSSKIVKEEPFVKSEREEIVLSDDSDIKEDTTRTKVEPESSPRVSPAKRRTPSKRASSPIEFNLVSSGSDDEEVGVDTRRKKRKSEVGPLPSGGRDRKPARPVRSPGKGMITDFFEKTWSF</sequence>
<evidence type="ECO:0000313" key="9">
    <source>
        <dbReference type="EMBL" id="CAE6511391.1"/>
    </source>
</evidence>
<evidence type="ECO:0000256" key="4">
    <source>
        <dbReference type="ARBA" id="ARBA00022801"/>
    </source>
</evidence>